<keyword evidence="4" id="KW-0325">Glycoprotein</keyword>
<feature type="non-terminal residue" evidence="7">
    <location>
        <position position="1"/>
    </location>
</feature>
<organism evidence="6 7">
    <name type="scientific">Pogona vitticeps</name>
    <name type="common">central bearded dragon</name>
    <dbReference type="NCBI Taxonomy" id="103695"/>
    <lineage>
        <taxon>Eukaryota</taxon>
        <taxon>Metazoa</taxon>
        <taxon>Chordata</taxon>
        <taxon>Craniata</taxon>
        <taxon>Vertebrata</taxon>
        <taxon>Euteleostomi</taxon>
        <taxon>Lepidosauria</taxon>
        <taxon>Squamata</taxon>
        <taxon>Bifurcata</taxon>
        <taxon>Unidentata</taxon>
        <taxon>Episquamata</taxon>
        <taxon>Toxicofera</taxon>
        <taxon>Iguania</taxon>
        <taxon>Acrodonta</taxon>
        <taxon>Agamidae</taxon>
        <taxon>Amphibolurinae</taxon>
        <taxon>Pogona</taxon>
    </lineage>
</organism>
<gene>
    <name evidence="7" type="primary">LOC110085702</name>
</gene>
<protein>
    <submittedName>
        <fullName evidence="7">Fibrinogen-like protein 1-like protein</fullName>
    </submittedName>
</protein>
<dbReference type="GO" id="GO:0030674">
    <property type="term" value="F:protein-macromolecule adaptor activity"/>
    <property type="evidence" value="ECO:0007669"/>
    <property type="project" value="TreeGrafter"/>
</dbReference>
<comment type="subcellular location">
    <subcellularLocation>
        <location evidence="1">Secreted</location>
    </subcellularLocation>
</comment>
<accession>A0A6J0UM27</accession>
<evidence type="ECO:0000313" key="7">
    <source>
        <dbReference type="RefSeq" id="XP_020661771.2"/>
    </source>
</evidence>
<dbReference type="CDD" id="cd00087">
    <property type="entry name" value="FReD"/>
    <property type="match status" value="1"/>
</dbReference>
<dbReference type="InterPro" id="IPR037579">
    <property type="entry name" value="FIB_ANG-like"/>
</dbReference>
<dbReference type="GO" id="GO:0005577">
    <property type="term" value="C:fibrinogen complex"/>
    <property type="evidence" value="ECO:0007669"/>
    <property type="project" value="TreeGrafter"/>
</dbReference>
<evidence type="ECO:0000313" key="6">
    <source>
        <dbReference type="Proteomes" id="UP001652642"/>
    </source>
</evidence>
<dbReference type="InterPro" id="IPR036056">
    <property type="entry name" value="Fibrinogen-like_C"/>
</dbReference>
<keyword evidence="6" id="KW-1185">Reference proteome</keyword>
<evidence type="ECO:0000256" key="4">
    <source>
        <dbReference type="ARBA" id="ARBA00023180"/>
    </source>
</evidence>
<dbReference type="GeneID" id="110085702"/>
<dbReference type="GO" id="GO:0005201">
    <property type="term" value="F:extracellular matrix structural constituent"/>
    <property type="evidence" value="ECO:0007669"/>
    <property type="project" value="TreeGrafter"/>
</dbReference>
<evidence type="ECO:0000256" key="1">
    <source>
        <dbReference type="ARBA" id="ARBA00004613"/>
    </source>
</evidence>
<dbReference type="PANTHER" id="PTHR47221">
    <property type="entry name" value="FIBRINOGEN ALPHA CHAIN"/>
    <property type="match status" value="1"/>
</dbReference>
<dbReference type="GO" id="GO:0042730">
    <property type="term" value="P:fibrinolysis"/>
    <property type="evidence" value="ECO:0007669"/>
    <property type="project" value="TreeGrafter"/>
</dbReference>
<dbReference type="SMART" id="SM00186">
    <property type="entry name" value="FBG"/>
    <property type="match status" value="1"/>
</dbReference>
<keyword evidence="2" id="KW-0964">Secreted</keyword>
<dbReference type="KEGG" id="pvt:110085702"/>
<keyword evidence="3" id="KW-1015">Disulfide bond</keyword>
<dbReference type="InterPro" id="IPR014716">
    <property type="entry name" value="Fibrinogen_a/b/g_C_1"/>
</dbReference>
<dbReference type="RefSeq" id="XP_020661771.2">
    <property type="nucleotide sequence ID" value="XM_020806112.2"/>
</dbReference>
<dbReference type="PANTHER" id="PTHR47221:SF5">
    <property type="entry name" value="FIBRINOGEN C-TERMINAL DOMAIN-CONTAINING PROTEIN"/>
    <property type="match status" value="1"/>
</dbReference>
<dbReference type="SUPFAM" id="SSF56496">
    <property type="entry name" value="Fibrinogen C-terminal domain-like"/>
    <property type="match status" value="1"/>
</dbReference>
<reference evidence="7" key="2">
    <citation type="submission" date="2025-08" db="UniProtKB">
        <authorList>
            <consortium name="RefSeq"/>
        </authorList>
    </citation>
    <scope>IDENTIFICATION</scope>
</reference>
<dbReference type="PROSITE" id="PS51406">
    <property type="entry name" value="FIBRINOGEN_C_2"/>
    <property type="match status" value="1"/>
</dbReference>
<dbReference type="Proteomes" id="UP001652642">
    <property type="component" value="Chromosome 1"/>
</dbReference>
<dbReference type="InterPro" id="IPR002181">
    <property type="entry name" value="Fibrinogen_a/b/g_C_dom"/>
</dbReference>
<dbReference type="GO" id="GO:0034116">
    <property type="term" value="P:positive regulation of heterotypic cell-cell adhesion"/>
    <property type="evidence" value="ECO:0007669"/>
    <property type="project" value="TreeGrafter"/>
</dbReference>
<dbReference type="AlphaFoldDB" id="A0A6J0UM27"/>
<name>A0A6J0UM27_9SAUR</name>
<evidence type="ECO:0000256" key="3">
    <source>
        <dbReference type="ARBA" id="ARBA00023157"/>
    </source>
</evidence>
<dbReference type="GO" id="GO:0072377">
    <property type="term" value="P:blood coagulation, common pathway"/>
    <property type="evidence" value="ECO:0007669"/>
    <property type="project" value="TreeGrafter"/>
</dbReference>
<evidence type="ECO:0000256" key="2">
    <source>
        <dbReference type="ARBA" id="ARBA00022525"/>
    </source>
</evidence>
<dbReference type="Pfam" id="PF00147">
    <property type="entry name" value="Fibrinogen_C"/>
    <property type="match status" value="1"/>
</dbReference>
<feature type="domain" description="Fibrinogen C-terminal" evidence="5">
    <location>
        <begin position="66"/>
        <end position="278"/>
    </location>
</feature>
<evidence type="ECO:0000259" key="5">
    <source>
        <dbReference type="PROSITE" id="PS51406"/>
    </source>
</evidence>
<dbReference type="OrthoDB" id="7735550at2759"/>
<dbReference type="GO" id="GO:0070527">
    <property type="term" value="P:platelet aggregation"/>
    <property type="evidence" value="ECO:0007669"/>
    <property type="project" value="TreeGrafter"/>
</dbReference>
<dbReference type="Gene3D" id="3.90.215.10">
    <property type="entry name" value="Gamma Fibrinogen, chain A, domain 1"/>
    <property type="match status" value="1"/>
</dbReference>
<sequence>CGLFQISACTMYAPKVWLATVVLVFLIPVTFSADDAALRKQLSEVVNIHLVDNVTEILNWQNIVRRSGIRYKRDCDEVFQDGERKSGLYIIEPEHSRKLVVQCHMDGCNGWTIIQQNTYNTEITWSETWTTYKYGFGNLEGDHWLGNEYIRLITEQKWYKVRINLVDADNNHRYAEYDSFVLQDENHGYAVKLGTYEGNAGDSLSSSQLKNMHDNMKFSCKDKDNDRTTLQNCADANGGGWWYDSCQNALLNRKGGLHWTTLCHENCKKSVMMLKPIHMHCYRV</sequence>
<dbReference type="InParanoid" id="A0A6J0UM27"/>
<proteinExistence type="predicted"/>
<reference evidence="6" key="1">
    <citation type="submission" date="2025-05" db="UniProtKB">
        <authorList>
            <consortium name="RefSeq"/>
        </authorList>
    </citation>
    <scope>NUCLEOTIDE SEQUENCE [LARGE SCALE GENOMIC DNA]</scope>
</reference>